<dbReference type="RefSeq" id="WP_036831026.1">
    <property type="nucleotide sequence ID" value="NZ_AVPG01000001.1"/>
</dbReference>
<keyword evidence="2" id="KW-1185">Reference proteome</keyword>
<reference evidence="1 2" key="1">
    <citation type="submission" date="2013-08" db="EMBL/GenBank/DDBJ databases">
        <authorList>
            <person name="Huang J."/>
            <person name="Wang G."/>
        </authorList>
    </citation>
    <scope>NUCLEOTIDE SEQUENCE [LARGE SCALE GENOMIC DNA]</scope>
    <source>
        <strain evidence="1 2">JSM 072002</strain>
    </source>
</reference>
<dbReference type="EMBL" id="AVPG01000001">
    <property type="protein sequence ID" value="KGX89193.1"/>
    <property type="molecule type" value="Genomic_DNA"/>
</dbReference>
<evidence type="ECO:0000313" key="1">
    <source>
        <dbReference type="EMBL" id="KGX89193.1"/>
    </source>
</evidence>
<name>A0A0A5GDA6_9BACI</name>
<proteinExistence type="predicted"/>
<sequence>MILLILLMIFTVNQFHNCFVPQNIGMSALNNIRMFVEKAFMLPLERKVETMPVEKALVEINGASSHWLVRISIRIFFGIDLVYIMKG</sequence>
<protein>
    <submittedName>
        <fullName evidence="1">Uncharacterized protein</fullName>
    </submittedName>
</protein>
<dbReference type="STRING" id="1385512.N784_00890"/>
<gene>
    <name evidence="1" type="ORF">N784_00890</name>
</gene>
<dbReference type="Proteomes" id="UP000030401">
    <property type="component" value="Unassembled WGS sequence"/>
</dbReference>
<accession>A0A0A5GDA6</accession>
<evidence type="ECO:0000313" key="2">
    <source>
        <dbReference type="Proteomes" id="UP000030401"/>
    </source>
</evidence>
<dbReference type="AlphaFoldDB" id="A0A0A5GDA6"/>
<comment type="caution">
    <text evidence="1">The sequence shown here is derived from an EMBL/GenBank/DDBJ whole genome shotgun (WGS) entry which is preliminary data.</text>
</comment>
<organism evidence="1 2">
    <name type="scientific">Pontibacillus litoralis JSM 072002</name>
    <dbReference type="NCBI Taxonomy" id="1385512"/>
    <lineage>
        <taxon>Bacteria</taxon>
        <taxon>Bacillati</taxon>
        <taxon>Bacillota</taxon>
        <taxon>Bacilli</taxon>
        <taxon>Bacillales</taxon>
        <taxon>Bacillaceae</taxon>
        <taxon>Pontibacillus</taxon>
    </lineage>
</organism>